<gene>
    <name evidence="3" type="ORF">ENSA5_11760</name>
</gene>
<comment type="caution">
    <text evidence="3">The sequence shown here is derived from an EMBL/GenBank/DDBJ whole genome shotgun (WGS) entry which is preliminary data.</text>
</comment>
<name>A0A2S9YFV1_9BACT</name>
<keyword evidence="4" id="KW-1185">Reference proteome</keyword>
<dbReference type="Proteomes" id="UP000237968">
    <property type="component" value="Unassembled WGS sequence"/>
</dbReference>
<keyword evidence="2" id="KW-0732">Signal</keyword>
<evidence type="ECO:0000313" key="4">
    <source>
        <dbReference type="Proteomes" id="UP000237968"/>
    </source>
</evidence>
<evidence type="ECO:0000313" key="3">
    <source>
        <dbReference type="EMBL" id="PRQ03993.1"/>
    </source>
</evidence>
<protein>
    <submittedName>
        <fullName evidence="3">Uncharacterized protein</fullName>
    </submittedName>
</protein>
<accession>A0A2S9YFV1</accession>
<dbReference type="InterPro" id="IPR028994">
    <property type="entry name" value="Integrin_alpha_N"/>
</dbReference>
<evidence type="ECO:0000256" key="1">
    <source>
        <dbReference type="SAM" id="MobiDB-lite"/>
    </source>
</evidence>
<reference evidence="3 4" key="1">
    <citation type="submission" date="2018-03" db="EMBL/GenBank/DDBJ databases">
        <title>Draft Genome Sequences of the Obligatory Marine Myxobacteria Enhygromyxa salina SWB005.</title>
        <authorList>
            <person name="Poehlein A."/>
            <person name="Moghaddam J.A."/>
            <person name="Harms H."/>
            <person name="Alanjari M."/>
            <person name="Koenig G.M."/>
            <person name="Daniel R."/>
            <person name="Schaeberle T.F."/>
        </authorList>
    </citation>
    <scope>NUCLEOTIDE SEQUENCE [LARGE SCALE GENOMIC DNA]</scope>
    <source>
        <strain evidence="3 4">SWB005</strain>
    </source>
</reference>
<feature type="signal peptide" evidence="2">
    <location>
        <begin position="1"/>
        <end position="21"/>
    </location>
</feature>
<evidence type="ECO:0000256" key="2">
    <source>
        <dbReference type="SAM" id="SignalP"/>
    </source>
</evidence>
<organism evidence="3 4">
    <name type="scientific">Enhygromyxa salina</name>
    <dbReference type="NCBI Taxonomy" id="215803"/>
    <lineage>
        <taxon>Bacteria</taxon>
        <taxon>Pseudomonadati</taxon>
        <taxon>Myxococcota</taxon>
        <taxon>Polyangia</taxon>
        <taxon>Nannocystales</taxon>
        <taxon>Nannocystaceae</taxon>
        <taxon>Enhygromyxa</taxon>
    </lineage>
</organism>
<dbReference type="RefSeq" id="WP_181197419.1">
    <property type="nucleotide sequence ID" value="NZ_PVNK01000066.1"/>
</dbReference>
<dbReference type="SUPFAM" id="SSF69318">
    <property type="entry name" value="Integrin alpha N-terminal domain"/>
    <property type="match status" value="1"/>
</dbReference>
<feature type="region of interest" description="Disordered" evidence="1">
    <location>
        <begin position="27"/>
        <end position="92"/>
    </location>
</feature>
<dbReference type="Gene3D" id="2.130.10.130">
    <property type="entry name" value="Integrin alpha, N-terminal"/>
    <property type="match status" value="1"/>
</dbReference>
<feature type="chain" id="PRO_5015442221" evidence="2">
    <location>
        <begin position="22"/>
        <end position="544"/>
    </location>
</feature>
<dbReference type="EMBL" id="PVNK01000066">
    <property type="protein sequence ID" value="PRQ03993.1"/>
    <property type="molecule type" value="Genomic_DNA"/>
</dbReference>
<proteinExistence type="predicted"/>
<dbReference type="AlphaFoldDB" id="A0A2S9YFV1"/>
<sequence length="544" mass="57212">MIKPRSLRLLPIVSALGLVFACGGNTDDGATTSSGETIGDGDGDPSGDGDGDPGDGDGDPGDGDGDPTGDGDGDPTGDGDGDGDGDPPVDACSFDAQVLEWSVPAPIGGADLHEFTAQGLTCNNNEDYRYSTFDLSGDGAPDLVVTDLCDAAGVGSTGWEIYENTGTGFDPMPMDWSLPMTIGGEDVHEFTTQGLTCNNNEDYRYSTFDLSGDGAPDLVVTDLCDAETVGSTHWDLYTNTGVGFADAPIEWSLPAPIGGADLHEFMAEGLTCNNNEDYRYSTLDLTGDGAPDLVVTDLCDAGEVGTDRWDVYENTGAGFDDVAIEWSLPTPIGGMDIHELLAQGLTCNNNEDYRYSTFDLTGDGAPDLVVTDLCDAGGVGTDRWDVYENTGTGFAAVAIEWSLPAPIGGDDLHEFTAQGLTCNNNEDYRFSTLDVTGDGAPDLVVTDLCDADGVGSGRWDVYKNMGTGFAEAPIEWSLPAPIGGDDLHEFTAQGLTCNNNEDYRFSTFDLSGDRAPDLVVTDLCDAEEVGSVRWELYVATCDMP</sequence>
<feature type="compositionally biased region" description="Acidic residues" evidence="1">
    <location>
        <begin position="39"/>
        <end position="87"/>
    </location>
</feature>
<dbReference type="PROSITE" id="PS51257">
    <property type="entry name" value="PROKAR_LIPOPROTEIN"/>
    <property type="match status" value="1"/>
</dbReference>